<evidence type="ECO:0000313" key="1">
    <source>
        <dbReference type="Proteomes" id="UP000095287"/>
    </source>
</evidence>
<proteinExistence type="predicted"/>
<reference evidence="2" key="1">
    <citation type="submission" date="2016-11" db="UniProtKB">
        <authorList>
            <consortium name="WormBaseParasite"/>
        </authorList>
    </citation>
    <scope>IDENTIFICATION</scope>
</reference>
<keyword evidence="1" id="KW-1185">Reference proteome</keyword>
<dbReference type="WBParaSite" id="L893_g19531.t1">
    <property type="protein sequence ID" value="L893_g19531.t1"/>
    <property type="gene ID" value="L893_g19531"/>
</dbReference>
<dbReference type="AlphaFoldDB" id="A0A1I7YTE7"/>
<evidence type="ECO:0000313" key="2">
    <source>
        <dbReference type="WBParaSite" id="L893_g19531.t1"/>
    </source>
</evidence>
<accession>A0A1I7YTE7</accession>
<protein>
    <submittedName>
        <fullName evidence="2">Transposase</fullName>
    </submittedName>
</protein>
<sequence length="70" mass="8235">MTKSGRPIKFFDATCQVMSGEEGLIKWRLPRRADRRQIRNDVQVCREGSRVDKSDWRIEPAEDEMHQNSS</sequence>
<name>A0A1I7YTE7_9BILA</name>
<dbReference type="Proteomes" id="UP000095287">
    <property type="component" value="Unplaced"/>
</dbReference>
<organism evidence="1 2">
    <name type="scientific">Steinernema glaseri</name>
    <dbReference type="NCBI Taxonomy" id="37863"/>
    <lineage>
        <taxon>Eukaryota</taxon>
        <taxon>Metazoa</taxon>
        <taxon>Ecdysozoa</taxon>
        <taxon>Nematoda</taxon>
        <taxon>Chromadorea</taxon>
        <taxon>Rhabditida</taxon>
        <taxon>Tylenchina</taxon>
        <taxon>Panagrolaimomorpha</taxon>
        <taxon>Strongyloidoidea</taxon>
        <taxon>Steinernematidae</taxon>
        <taxon>Steinernema</taxon>
    </lineage>
</organism>